<dbReference type="InterPro" id="IPR014030">
    <property type="entry name" value="Ketoacyl_synth_N"/>
</dbReference>
<reference evidence="2 3" key="1">
    <citation type="submission" date="2020-05" db="EMBL/GenBank/DDBJ databases">
        <title>Aquincola sp. isolate from soil.</title>
        <authorList>
            <person name="Han J."/>
            <person name="Kim D.-U."/>
        </authorList>
    </citation>
    <scope>NUCLEOTIDE SEQUENCE [LARGE SCALE GENOMIC DNA]</scope>
    <source>
        <strain evidence="2 3">S2</strain>
    </source>
</reference>
<dbReference type="Proteomes" id="UP000737171">
    <property type="component" value="Unassembled WGS sequence"/>
</dbReference>
<evidence type="ECO:0000313" key="2">
    <source>
        <dbReference type="EMBL" id="NRF68692.1"/>
    </source>
</evidence>
<accession>A0ABX2EJE5</accession>
<dbReference type="Pfam" id="PF13723">
    <property type="entry name" value="Ketoacyl-synt_2"/>
    <property type="match status" value="1"/>
</dbReference>
<organism evidence="2 3">
    <name type="scientific">Pseudaquabacterium terrae</name>
    <dbReference type="NCBI Taxonomy" id="2732868"/>
    <lineage>
        <taxon>Bacteria</taxon>
        <taxon>Pseudomonadati</taxon>
        <taxon>Pseudomonadota</taxon>
        <taxon>Betaproteobacteria</taxon>
        <taxon>Burkholderiales</taxon>
        <taxon>Sphaerotilaceae</taxon>
        <taxon>Pseudaquabacterium</taxon>
    </lineage>
</organism>
<dbReference type="RefSeq" id="WP_173124643.1">
    <property type="nucleotide sequence ID" value="NZ_JABRWJ010000005.1"/>
</dbReference>
<evidence type="ECO:0000259" key="1">
    <source>
        <dbReference type="Pfam" id="PF13723"/>
    </source>
</evidence>
<proteinExistence type="predicted"/>
<evidence type="ECO:0000313" key="3">
    <source>
        <dbReference type="Proteomes" id="UP000737171"/>
    </source>
</evidence>
<protein>
    <submittedName>
        <fullName evidence="2">Beta-ketoacyl synthase chain length factor</fullName>
    </submittedName>
</protein>
<comment type="caution">
    <text evidence="2">The sequence shown here is derived from an EMBL/GenBank/DDBJ whole genome shotgun (WGS) entry which is preliminary data.</text>
</comment>
<gene>
    <name evidence="2" type="ORF">HLB44_17000</name>
</gene>
<dbReference type="InterPro" id="IPR016039">
    <property type="entry name" value="Thiolase-like"/>
</dbReference>
<dbReference type="SUPFAM" id="SSF53901">
    <property type="entry name" value="Thiolase-like"/>
    <property type="match status" value="1"/>
</dbReference>
<keyword evidence="3" id="KW-1185">Reference proteome</keyword>
<dbReference type="EMBL" id="JABRWJ010000005">
    <property type="protein sequence ID" value="NRF68692.1"/>
    <property type="molecule type" value="Genomic_DNA"/>
</dbReference>
<name>A0ABX2EJE5_9BURK</name>
<sequence>MAFEVSVRGVGLVGPGLADWTQGQVLLGEPAGWASAPTVLTAPARLAPTERRRAGAIVKLSFAVADQACAQAGVDVHTLATVFSSTGSDSANCHALCEALAQPERIVSPTRFTNSVHNAAAGYWHIATQSRAPSTSLCAFDGSFAAGLLEAAAQAVSLRRPVLLVAADVPYPEPLNGTRPLPDAFGLALLLDADPALGGVRLGLSLAAATAAATPCTHPGFEALRAAIPAARGLPLLEQLAAPAPAATLRIDYLEDLHLVLQVQTR</sequence>
<feature type="domain" description="Beta-ketoacyl synthase-like N-terminal" evidence="1">
    <location>
        <begin position="42"/>
        <end position="193"/>
    </location>
</feature>